<dbReference type="RefSeq" id="XP_018704430.1">
    <property type="nucleotide sequence ID" value="XM_018848096.1"/>
</dbReference>
<dbReference type="Proteomes" id="UP000076744">
    <property type="component" value="Unassembled WGS sequence"/>
</dbReference>
<reference evidence="1 2" key="1">
    <citation type="journal article" date="2016" name="Genome Biol. Evol.">
        <title>Divergent and convergent evolution of fungal pathogenicity.</title>
        <authorList>
            <person name="Shang Y."/>
            <person name="Xiao G."/>
            <person name="Zheng P."/>
            <person name="Cen K."/>
            <person name="Zhan S."/>
            <person name="Wang C."/>
        </authorList>
    </citation>
    <scope>NUCLEOTIDE SEQUENCE [LARGE SCALE GENOMIC DNA]</scope>
    <source>
        <strain evidence="1 2">ARSEF 2679</strain>
    </source>
</reference>
<gene>
    <name evidence="1" type="ORF">ISF_04490</name>
</gene>
<comment type="caution">
    <text evidence="1">The sequence shown here is derived from an EMBL/GenBank/DDBJ whole genome shotgun (WGS) entry which is preliminary data.</text>
</comment>
<evidence type="ECO:0000313" key="1">
    <source>
        <dbReference type="EMBL" id="OAA63781.1"/>
    </source>
</evidence>
<accession>A0A167WH40</accession>
<keyword evidence="2" id="KW-1185">Reference proteome</keyword>
<organism evidence="1 2">
    <name type="scientific">Cordyceps fumosorosea (strain ARSEF 2679)</name>
    <name type="common">Isaria fumosorosea</name>
    <dbReference type="NCBI Taxonomy" id="1081104"/>
    <lineage>
        <taxon>Eukaryota</taxon>
        <taxon>Fungi</taxon>
        <taxon>Dikarya</taxon>
        <taxon>Ascomycota</taxon>
        <taxon>Pezizomycotina</taxon>
        <taxon>Sordariomycetes</taxon>
        <taxon>Hypocreomycetidae</taxon>
        <taxon>Hypocreales</taxon>
        <taxon>Cordycipitaceae</taxon>
        <taxon>Cordyceps</taxon>
    </lineage>
</organism>
<protein>
    <submittedName>
        <fullName evidence="1">Uncharacterized protein</fullName>
    </submittedName>
</protein>
<name>A0A167WH40_CORFA</name>
<dbReference type="AlphaFoldDB" id="A0A167WH40"/>
<sequence>MGLRNIAPRSAPDSMSADYSISTSLISLVQTLAAAMDLEHVAIPVVLSRERLAAAPRVLAPVNRAEEAALDAALFVAVPDVTVPERLGVEALAAAAVRARVLRGAVPLIVPT</sequence>
<dbReference type="EMBL" id="AZHB01000010">
    <property type="protein sequence ID" value="OAA63781.1"/>
    <property type="molecule type" value="Genomic_DNA"/>
</dbReference>
<proteinExistence type="predicted"/>
<dbReference type="GeneID" id="30020782"/>
<evidence type="ECO:0000313" key="2">
    <source>
        <dbReference type="Proteomes" id="UP000076744"/>
    </source>
</evidence>